<sequence>MIVLQVLHHGVEHAAVIERKISLEYEESADQATQNRRQ</sequence>
<comment type="caution">
    <text evidence="1">The sequence shown here is derived from an EMBL/GenBank/DDBJ whole genome shotgun (WGS) entry which is preliminary data.</text>
</comment>
<dbReference type="AlphaFoldDB" id="A0A644Z330"/>
<gene>
    <name evidence="1" type="ORF">SDC9_81915</name>
</gene>
<protein>
    <submittedName>
        <fullName evidence="1">Uncharacterized protein</fullName>
    </submittedName>
</protein>
<reference evidence="1" key="1">
    <citation type="submission" date="2019-08" db="EMBL/GenBank/DDBJ databases">
        <authorList>
            <person name="Kucharzyk K."/>
            <person name="Murdoch R.W."/>
            <person name="Higgins S."/>
            <person name="Loffler F."/>
        </authorList>
    </citation>
    <scope>NUCLEOTIDE SEQUENCE</scope>
</reference>
<organism evidence="1">
    <name type="scientific">bioreactor metagenome</name>
    <dbReference type="NCBI Taxonomy" id="1076179"/>
    <lineage>
        <taxon>unclassified sequences</taxon>
        <taxon>metagenomes</taxon>
        <taxon>ecological metagenomes</taxon>
    </lineage>
</organism>
<accession>A0A644Z330</accession>
<proteinExistence type="predicted"/>
<evidence type="ECO:0000313" key="1">
    <source>
        <dbReference type="EMBL" id="MPM35325.1"/>
    </source>
</evidence>
<name>A0A644Z330_9ZZZZ</name>
<dbReference type="EMBL" id="VSSQ01007250">
    <property type="protein sequence ID" value="MPM35325.1"/>
    <property type="molecule type" value="Genomic_DNA"/>
</dbReference>